<keyword evidence="7 10" id="KW-0521">NADP</keyword>
<dbReference type="GO" id="GO:0050661">
    <property type="term" value="F:NADP binding"/>
    <property type="evidence" value="ECO:0007669"/>
    <property type="project" value="UniProtKB-UniRule"/>
</dbReference>
<dbReference type="InterPro" id="IPR001709">
    <property type="entry name" value="Flavoprot_Pyr_Nucl_cyt_Rdtase"/>
</dbReference>
<dbReference type="FunCoup" id="W2RXJ5">
    <property type="interactions" value="748"/>
</dbReference>
<feature type="binding site" evidence="10">
    <location>
        <begin position="575"/>
        <end position="576"/>
    </location>
    <ligand>
        <name>NADP(+)</name>
        <dbReference type="ChEBI" id="CHEBI:58349"/>
    </ligand>
</feature>
<keyword evidence="3 10" id="KW-0963">Cytoplasm</keyword>
<feature type="binding site" evidence="10">
    <location>
        <begin position="35"/>
        <end position="40"/>
    </location>
    <ligand>
        <name>FMN</name>
        <dbReference type="ChEBI" id="CHEBI:58210"/>
    </ligand>
</feature>
<evidence type="ECO:0000256" key="8">
    <source>
        <dbReference type="ARBA" id="ARBA00023002"/>
    </source>
</evidence>
<name>W2RXJ5_CYPE1</name>
<comment type="caution">
    <text evidence="10">Lacks conserved residue(s) required for the propagation of feature annotation.</text>
</comment>
<comment type="cofactor">
    <cofactor evidence="2 10">
        <name>FAD</name>
        <dbReference type="ChEBI" id="CHEBI:57692"/>
    </cofactor>
</comment>
<comment type="similarity">
    <text evidence="10">Belongs to the NADPH-dependent diflavin oxidoreductase NDOR1 family.</text>
</comment>
<dbReference type="eggNOG" id="KOG1159">
    <property type="taxonomic scope" value="Eukaryota"/>
</dbReference>
<keyword evidence="5 10" id="KW-0288">FMN</keyword>
<comment type="subunit">
    <text evidence="10">Interacts with DRE2; as part of the cytosolic iron-sulfur (Fe-S) protein assembly (CIA) machinery.</text>
</comment>
<evidence type="ECO:0000256" key="7">
    <source>
        <dbReference type="ARBA" id="ARBA00022857"/>
    </source>
</evidence>
<feature type="binding site" evidence="10">
    <location>
        <position position="517"/>
    </location>
    <ligand>
        <name>NADP(+)</name>
        <dbReference type="ChEBI" id="CHEBI:58349"/>
    </ligand>
</feature>
<dbReference type="Gene3D" id="3.40.50.360">
    <property type="match status" value="1"/>
</dbReference>
<dbReference type="GO" id="GO:0010181">
    <property type="term" value="F:FMN binding"/>
    <property type="evidence" value="ECO:0007669"/>
    <property type="project" value="UniProtKB-UniRule"/>
</dbReference>
<dbReference type="GO" id="GO:0034599">
    <property type="term" value="P:cellular response to oxidative stress"/>
    <property type="evidence" value="ECO:0007669"/>
    <property type="project" value="EnsemblFungi"/>
</dbReference>
<feature type="compositionally biased region" description="Pro residues" evidence="11">
    <location>
        <begin position="7"/>
        <end position="19"/>
    </location>
</feature>
<dbReference type="GO" id="GO:0005829">
    <property type="term" value="C:cytosol"/>
    <property type="evidence" value="ECO:0007669"/>
    <property type="project" value="EnsemblFungi"/>
</dbReference>
<evidence type="ECO:0000256" key="9">
    <source>
        <dbReference type="ARBA" id="ARBA00049342"/>
    </source>
</evidence>
<dbReference type="GO" id="GO:0016226">
    <property type="term" value="P:iron-sulfur cluster assembly"/>
    <property type="evidence" value="ECO:0007669"/>
    <property type="project" value="UniProtKB-UniRule"/>
</dbReference>
<protein>
    <recommendedName>
        <fullName evidence="10">NADPH-dependent diflavin oxidoreductase 1</fullName>
        <ecNumber evidence="10">1.18.1.-</ecNumber>
    </recommendedName>
    <alternativeName>
        <fullName evidence="10">NADPH-dependent FMN and FAD-containing oxidoreductase</fullName>
    </alternativeName>
</protein>
<gene>
    <name evidence="10" type="primary">TAH18</name>
    <name evidence="14" type="ORF">HMPREF1541_04656</name>
</gene>
<evidence type="ECO:0000256" key="4">
    <source>
        <dbReference type="ARBA" id="ARBA00022630"/>
    </source>
</evidence>
<evidence type="ECO:0000259" key="12">
    <source>
        <dbReference type="PROSITE" id="PS50902"/>
    </source>
</evidence>
<dbReference type="VEuPathDB" id="FungiDB:HMPREF1541_04656"/>
<dbReference type="InterPro" id="IPR001433">
    <property type="entry name" value="OxRdtase_FAD/NAD-bd"/>
</dbReference>
<comment type="similarity">
    <text evidence="10">In the C-terminal section; belongs to the flavoprotein pyridine nucleotide cytochrome reductase family.</text>
</comment>
<dbReference type="InterPro" id="IPR017938">
    <property type="entry name" value="Riboflavin_synthase-like_b-brl"/>
</dbReference>
<dbReference type="Pfam" id="PF00258">
    <property type="entry name" value="Flavodoxin_1"/>
    <property type="match status" value="1"/>
</dbReference>
<dbReference type="InterPro" id="IPR023173">
    <property type="entry name" value="NADPH_Cyt_P450_Rdtase_alpha"/>
</dbReference>
<reference evidence="14 15" key="1">
    <citation type="submission" date="2013-03" db="EMBL/GenBank/DDBJ databases">
        <title>The Genome Sequence of Phialophora europaea CBS 101466.</title>
        <authorList>
            <consortium name="The Broad Institute Genomics Platform"/>
            <person name="Cuomo C."/>
            <person name="de Hoog S."/>
            <person name="Gorbushina A."/>
            <person name="Walker B."/>
            <person name="Young S.K."/>
            <person name="Zeng Q."/>
            <person name="Gargeya S."/>
            <person name="Fitzgerald M."/>
            <person name="Haas B."/>
            <person name="Abouelleil A."/>
            <person name="Allen A.W."/>
            <person name="Alvarado L."/>
            <person name="Arachchi H.M."/>
            <person name="Berlin A.M."/>
            <person name="Chapman S.B."/>
            <person name="Gainer-Dewar J."/>
            <person name="Goldberg J."/>
            <person name="Griggs A."/>
            <person name="Gujja S."/>
            <person name="Hansen M."/>
            <person name="Howarth C."/>
            <person name="Imamovic A."/>
            <person name="Ireland A."/>
            <person name="Larimer J."/>
            <person name="McCowan C."/>
            <person name="Murphy C."/>
            <person name="Pearson M."/>
            <person name="Poon T.W."/>
            <person name="Priest M."/>
            <person name="Roberts A."/>
            <person name="Saif S."/>
            <person name="Shea T."/>
            <person name="Sisk P."/>
            <person name="Sykes S."/>
            <person name="Wortman J."/>
            <person name="Nusbaum C."/>
            <person name="Birren B."/>
        </authorList>
    </citation>
    <scope>NUCLEOTIDE SEQUENCE [LARGE SCALE GENOMIC DNA]</scope>
    <source>
        <strain evidence="14 15">CBS 101466</strain>
    </source>
</reference>
<comment type="similarity">
    <text evidence="10">In the N-terminal section; belongs to the flavodoxin family.</text>
</comment>
<dbReference type="GO" id="GO:0005739">
    <property type="term" value="C:mitochondrion"/>
    <property type="evidence" value="ECO:0007669"/>
    <property type="project" value="UniProtKB-SubCell"/>
</dbReference>
<feature type="binding site" evidence="10">
    <location>
        <begin position="581"/>
        <end position="585"/>
    </location>
    <ligand>
        <name>NADP(+)</name>
        <dbReference type="ChEBI" id="CHEBI:58349"/>
    </ligand>
</feature>
<feature type="domain" description="Flavodoxin-like" evidence="12">
    <location>
        <begin position="29"/>
        <end position="189"/>
    </location>
</feature>
<dbReference type="GeneID" id="19971995"/>
<dbReference type="HOGENOM" id="CLU_001570_17_6_1"/>
<evidence type="ECO:0000256" key="1">
    <source>
        <dbReference type="ARBA" id="ARBA00001917"/>
    </source>
</evidence>
<evidence type="ECO:0000256" key="11">
    <source>
        <dbReference type="SAM" id="MobiDB-lite"/>
    </source>
</evidence>
<dbReference type="STRING" id="1220924.W2RXJ5"/>
<dbReference type="SUPFAM" id="SSF52343">
    <property type="entry name" value="Ferredoxin reductase-like, C-terminal NADP-linked domain"/>
    <property type="match status" value="1"/>
</dbReference>
<dbReference type="GO" id="GO:0050660">
    <property type="term" value="F:flavin adenine dinucleotide binding"/>
    <property type="evidence" value="ECO:0007669"/>
    <property type="project" value="UniProtKB-UniRule"/>
</dbReference>
<dbReference type="InterPro" id="IPR008254">
    <property type="entry name" value="Flavodoxin/NO_synth"/>
</dbReference>
<dbReference type="Gene3D" id="3.40.50.80">
    <property type="entry name" value="Nucleotide-binding domain of ferredoxin-NADP reductase (FNR) module"/>
    <property type="match status" value="1"/>
</dbReference>
<feature type="binding site" evidence="10">
    <location>
        <begin position="98"/>
        <end position="101"/>
    </location>
    <ligand>
        <name>FMN</name>
        <dbReference type="ChEBI" id="CHEBI:58210"/>
    </ligand>
</feature>
<comment type="subcellular location">
    <subcellularLocation>
        <location evidence="10">Cytoplasm</location>
    </subcellularLocation>
    <subcellularLocation>
        <location evidence="10">Mitochondrion</location>
    </subcellularLocation>
    <text evidence="10">Relocalizes to mitochondria after H(2)O(2) exposure.</text>
</comment>
<dbReference type="PRINTS" id="PR00371">
    <property type="entry name" value="FPNCR"/>
</dbReference>
<dbReference type="InterPro" id="IPR039261">
    <property type="entry name" value="FNR_nucleotide-bd"/>
</dbReference>
<dbReference type="AlphaFoldDB" id="W2RXJ5"/>
<dbReference type="GO" id="GO:0097361">
    <property type="term" value="C:cytosolic [4Fe-4S] assembly targeting complex"/>
    <property type="evidence" value="ECO:0007669"/>
    <property type="project" value="EnsemblFungi"/>
</dbReference>
<dbReference type="EC" id="1.18.1.-" evidence="10"/>
<dbReference type="SUPFAM" id="SSF63380">
    <property type="entry name" value="Riboflavin synthase domain-like"/>
    <property type="match status" value="1"/>
</dbReference>
<keyword evidence="4 10" id="KW-0285">Flavoprotein</keyword>
<accession>W2RXJ5</accession>
<keyword evidence="6 10" id="KW-0274">FAD</keyword>
<organism evidence="14 15">
    <name type="scientific">Cyphellophora europaea (strain CBS 101466)</name>
    <name type="common">Phialophora europaea</name>
    <dbReference type="NCBI Taxonomy" id="1220924"/>
    <lineage>
        <taxon>Eukaryota</taxon>
        <taxon>Fungi</taxon>
        <taxon>Dikarya</taxon>
        <taxon>Ascomycota</taxon>
        <taxon>Pezizomycotina</taxon>
        <taxon>Eurotiomycetes</taxon>
        <taxon>Chaetothyriomycetidae</taxon>
        <taxon>Chaetothyriales</taxon>
        <taxon>Cyphellophoraceae</taxon>
        <taxon>Cyphellophora</taxon>
    </lineage>
</organism>
<dbReference type="InterPro" id="IPR028879">
    <property type="entry name" value="NDOR1"/>
</dbReference>
<feature type="region of interest" description="Disordered" evidence="11">
    <location>
        <begin position="1"/>
        <end position="27"/>
    </location>
</feature>
<comment type="catalytic activity">
    <reaction evidence="9">
        <text>2 oxidized [cytochrome P450] + NADPH = 2 reduced [cytochrome P450] + NADP(+) + H(+)</text>
        <dbReference type="Rhea" id="RHEA:24040"/>
        <dbReference type="Rhea" id="RHEA-COMP:14627"/>
        <dbReference type="Rhea" id="RHEA-COMP:14628"/>
        <dbReference type="ChEBI" id="CHEBI:15378"/>
        <dbReference type="ChEBI" id="CHEBI:55376"/>
        <dbReference type="ChEBI" id="CHEBI:57783"/>
        <dbReference type="ChEBI" id="CHEBI:58349"/>
        <dbReference type="ChEBI" id="CHEBI:60344"/>
        <dbReference type="EC" id="1.6.2.4"/>
    </reaction>
</comment>
<evidence type="ECO:0000256" key="3">
    <source>
        <dbReference type="ARBA" id="ARBA00022490"/>
    </source>
</evidence>
<dbReference type="InterPro" id="IPR029039">
    <property type="entry name" value="Flavoprotein-like_sf"/>
</dbReference>
<evidence type="ECO:0000256" key="10">
    <source>
        <dbReference type="HAMAP-Rule" id="MF_03178"/>
    </source>
</evidence>
<feature type="domain" description="FAD-binding FR-type" evidence="13">
    <location>
        <begin position="253"/>
        <end position="502"/>
    </location>
</feature>
<dbReference type="Pfam" id="PF00175">
    <property type="entry name" value="NAD_binding_1"/>
    <property type="match status" value="1"/>
</dbReference>
<dbReference type="GO" id="GO:0006809">
    <property type="term" value="P:nitric oxide biosynthetic process"/>
    <property type="evidence" value="ECO:0007669"/>
    <property type="project" value="EnsemblFungi"/>
</dbReference>
<comment type="function">
    <text evidence="10">NADPH-dependent reductase which is a central component of the cytosolic iron-sulfur (Fe-S) protein assembly (CIA) machinery. Transfers electrons from NADPH via its FAD and FMN prosthetic groups to the [2Fe-2S] cluster of DRE2, another key component of the CIA machinery. In turn, this reduced cluster provides electrons for assembly of cytosolic iron-sulfur cluster proteins. Positively controls H(2)O(2)-induced cell death.</text>
</comment>
<feature type="binding site" evidence="10">
    <location>
        <begin position="437"/>
        <end position="440"/>
    </location>
    <ligand>
        <name>FAD</name>
        <dbReference type="ChEBI" id="CHEBI:57692"/>
    </ligand>
</feature>
<dbReference type="RefSeq" id="XP_008717222.1">
    <property type="nucleotide sequence ID" value="XM_008719000.1"/>
</dbReference>
<dbReference type="FunFam" id="3.40.50.80:FF:000030">
    <property type="entry name" value="NADPH-dependent diflavin oxidoreductase 1"/>
    <property type="match status" value="1"/>
</dbReference>
<comment type="catalytic activity">
    <reaction evidence="10">
        <text>2 oxidized [2Fe-2S]-[protein] + NADPH = 2 reduced [2Fe-2S]-[protein] + NADP(+) + H(+)</text>
        <dbReference type="Rhea" id="RHEA:67716"/>
        <dbReference type="Rhea" id="RHEA-COMP:17327"/>
        <dbReference type="Rhea" id="RHEA-COMP:17328"/>
        <dbReference type="ChEBI" id="CHEBI:15378"/>
        <dbReference type="ChEBI" id="CHEBI:33737"/>
        <dbReference type="ChEBI" id="CHEBI:33738"/>
        <dbReference type="ChEBI" id="CHEBI:57783"/>
        <dbReference type="ChEBI" id="CHEBI:58349"/>
    </reaction>
</comment>
<evidence type="ECO:0000256" key="6">
    <source>
        <dbReference type="ARBA" id="ARBA00022827"/>
    </source>
</evidence>
<dbReference type="PROSITE" id="PS50902">
    <property type="entry name" value="FLAVODOXIN_LIKE"/>
    <property type="match status" value="1"/>
</dbReference>
<feature type="binding site" evidence="10">
    <location>
        <position position="407"/>
    </location>
    <ligand>
        <name>FAD</name>
        <dbReference type="ChEBI" id="CHEBI:57692"/>
    </ligand>
</feature>
<evidence type="ECO:0000313" key="14">
    <source>
        <dbReference type="EMBL" id="ETN40379.1"/>
    </source>
</evidence>
<dbReference type="GO" id="GO:0045429">
    <property type="term" value="P:positive regulation of nitric oxide biosynthetic process"/>
    <property type="evidence" value="ECO:0007669"/>
    <property type="project" value="EnsemblFungi"/>
</dbReference>
<dbReference type="Gene3D" id="1.20.990.10">
    <property type="entry name" value="NADPH-cytochrome p450 Reductase, Chain A, domain 3"/>
    <property type="match status" value="1"/>
</dbReference>
<dbReference type="PANTHER" id="PTHR19384">
    <property type="entry name" value="NITRIC OXIDE SYNTHASE-RELATED"/>
    <property type="match status" value="1"/>
</dbReference>
<dbReference type="InterPro" id="IPR017927">
    <property type="entry name" value="FAD-bd_FR_type"/>
</dbReference>
<keyword evidence="15" id="KW-1185">Reference proteome</keyword>
<sequence>MATLATPPDPSPSPSPSPSPTTSNSDRSALILYGTETGTSQDLAHELSRTLTRLRFSPVDVLALDDLITSTSTSTSPSSYSSIQTLLQTYTLTLITLSTTGQGDFPNNARKFWQFLLRRKLGPTTLHGVNYALVGLGDSSYLKFNWAARKLGKRLGQLGARAVVEACEADEQGDEGVEGSYLQWVAGLRDRVLELWPLSEGVEVLGEEVEVQERWKLGVGVRQSAGANGFSHVNGAGVNGRGGKEQQAGPPMADSFPAVLEVNDRATPASHWQDVRFMKLRASGQHDYLPGDAIAVMPENMAEDVETLIKQLKWDDVADVPLTLQSNTAPAVGRPSLQKPPLDLEPGQQITLRTLLTKYLDINAIPRRSFFATIARYTSDEMHRERLLEFTDPQYLDEYFDYATRPRRGIIEVLQEFDTVHIPWEQCINIFPMLRARQFSIASAYHDTPSGETVFELLIAIVKYRTVIKRIRQGVCTRYLAKLPVGTELRVALRREGRIADRSEIAETNHILIGAGTGLAPLRALVHEKELRSLGRSSTMLIFGCRNRDSDYFFSEEWASTTARWPRFQLVPAFSRDQATKVYVQDQIRDHGETIASMMQDGRTVVIVCGASGQMPKAVRQALIDVLAQNGQWRMLPEEAEEYVADMEKRGRYKQETWS</sequence>
<proteinExistence type="inferred from homology"/>
<dbReference type="OrthoDB" id="1856718at2759"/>
<evidence type="ECO:0000313" key="15">
    <source>
        <dbReference type="Proteomes" id="UP000030752"/>
    </source>
</evidence>
<dbReference type="HAMAP" id="MF_03178">
    <property type="entry name" value="NDOR1"/>
    <property type="match status" value="1"/>
</dbReference>
<feature type="binding site" evidence="10">
    <location>
        <begin position="136"/>
        <end position="145"/>
    </location>
    <ligand>
        <name>FMN</name>
        <dbReference type="ChEBI" id="CHEBI:58210"/>
    </ligand>
</feature>
<evidence type="ECO:0000259" key="13">
    <source>
        <dbReference type="PROSITE" id="PS51384"/>
    </source>
</evidence>
<dbReference type="InParanoid" id="W2RXJ5"/>
<feature type="binding site" evidence="10">
    <location>
        <begin position="474"/>
        <end position="477"/>
    </location>
    <ligand>
        <name>FAD</name>
        <dbReference type="ChEBI" id="CHEBI:57692"/>
    </ligand>
</feature>
<dbReference type="Proteomes" id="UP000030752">
    <property type="component" value="Unassembled WGS sequence"/>
</dbReference>
<feature type="binding site" evidence="10">
    <location>
        <position position="658"/>
    </location>
    <ligand>
        <name>FAD</name>
        <dbReference type="ChEBI" id="CHEBI:57692"/>
    </ligand>
</feature>
<dbReference type="FunFam" id="1.20.990.10:FF:000013">
    <property type="entry name" value="NADPH-dependent diflavin oxidoreductase 1"/>
    <property type="match status" value="1"/>
</dbReference>
<evidence type="ECO:0000256" key="2">
    <source>
        <dbReference type="ARBA" id="ARBA00001974"/>
    </source>
</evidence>
<feature type="binding site" evidence="10">
    <location>
        <position position="171"/>
    </location>
    <ligand>
        <name>FMN</name>
        <dbReference type="ChEBI" id="CHEBI:58210"/>
    </ligand>
</feature>
<comment type="cofactor">
    <cofactor evidence="1 10">
        <name>FMN</name>
        <dbReference type="ChEBI" id="CHEBI:58210"/>
    </cofactor>
</comment>
<dbReference type="InterPro" id="IPR001094">
    <property type="entry name" value="Flavdoxin-like"/>
</dbReference>
<dbReference type="SUPFAM" id="SSF52218">
    <property type="entry name" value="Flavoproteins"/>
    <property type="match status" value="1"/>
</dbReference>
<evidence type="ECO:0000256" key="5">
    <source>
        <dbReference type="ARBA" id="ARBA00022643"/>
    </source>
</evidence>
<dbReference type="Gene3D" id="2.40.30.10">
    <property type="entry name" value="Translation factors"/>
    <property type="match status" value="1"/>
</dbReference>
<dbReference type="GO" id="GO:0160246">
    <property type="term" value="F:NADPH-iron-sulfur [2Fe-2S] protein oxidoreductase activity"/>
    <property type="evidence" value="ECO:0007669"/>
    <property type="project" value="EnsemblFungi"/>
</dbReference>
<dbReference type="GO" id="GO:0003958">
    <property type="term" value="F:NADPH-hemoprotein reductase activity"/>
    <property type="evidence" value="ECO:0007669"/>
    <property type="project" value="UniProtKB-EC"/>
</dbReference>
<dbReference type="Pfam" id="PF00667">
    <property type="entry name" value="FAD_binding_1"/>
    <property type="match status" value="1"/>
</dbReference>
<dbReference type="PRINTS" id="PR00369">
    <property type="entry name" value="FLAVODOXIN"/>
</dbReference>
<dbReference type="EMBL" id="KB822720">
    <property type="protein sequence ID" value="ETN40379.1"/>
    <property type="molecule type" value="Genomic_DNA"/>
</dbReference>
<dbReference type="PANTHER" id="PTHR19384:SF10">
    <property type="entry name" value="NADPH-DEPENDENT DIFLAVIN OXIDOREDUCTASE 1"/>
    <property type="match status" value="1"/>
</dbReference>
<keyword evidence="8 10" id="KW-0560">Oxidoreductase</keyword>
<dbReference type="PROSITE" id="PS51384">
    <property type="entry name" value="FAD_FR"/>
    <property type="match status" value="1"/>
</dbReference>
<dbReference type="InterPro" id="IPR003097">
    <property type="entry name" value="CysJ-like_FAD-binding"/>
</dbReference>
<keyword evidence="10" id="KW-0496">Mitochondrion</keyword>